<dbReference type="OrthoDB" id="9810066at2"/>
<dbReference type="HAMAP" id="MF_00090">
    <property type="entry name" value="PIMT"/>
    <property type="match status" value="1"/>
</dbReference>
<evidence type="ECO:0000256" key="5">
    <source>
        <dbReference type="ARBA" id="ARBA00022679"/>
    </source>
</evidence>
<evidence type="ECO:0000313" key="9">
    <source>
        <dbReference type="Proteomes" id="UP000315439"/>
    </source>
</evidence>
<dbReference type="Pfam" id="PF01135">
    <property type="entry name" value="PCMT"/>
    <property type="match status" value="1"/>
</dbReference>
<comment type="similarity">
    <text evidence="2 7">Belongs to the methyltransferase superfamily. L-isoaspartyl/D-aspartyl protein methyltransferase family.</text>
</comment>
<comment type="caution">
    <text evidence="8">The sequence shown here is derived from an EMBL/GenBank/DDBJ whole genome shotgun (WGS) entry which is preliminary data.</text>
</comment>
<evidence type="ECO:0000256" key="1">
    <source>
        <dbReference type="ARBA" id="ARBA00004496"/>
    </source>
</evidence>
<dbReference type="EMBL" id="VIKS01000007">
    <property type="protein sequence ID" value="TQV87463.1"/>
    <property type="molecule type" value="Genomic_DNA"/>
</dbReference>
<dbReference type="GO" id="GO:0005737">
    <property type="term" value="C:cytoplasm"/>
    <property type="evidence" value="ECO:0007669"/>
    <property type="project" value="UniProtKB-SubCell"/>
</dbReference>
<dbReference type="GO" id="GO:0004719">
    <property type="term" value="F:protein-L-isoaspartate (D-aspartate) O-methyltransferase activity"/>
    <property type="evidence" value="ECO:0007669"/>
    <property type="project" value="UniProtKB-UniRule"/>
</dbReference>
<evidence type="ECO:0000256" key="6">
    <source>
        <dbReference type="ARBA" id="ARBA00022691"/>
    </source>
</evidence>
<dbReference type="InterPro" id="IPR029063">
    <property type="entry name" value="SAM-dependent_MTases_sf"/>
</dbReference>
<accession>A0A545UDF6</accession>
<reference evidence="8 9" key="1">
    <citation type="submission" date="2019-07" db="EMBL/GenBank/DDBJ databases">
        <title>Draft genome for Aliikangiella sp. M105.</title>
        <authorList>
            <person name="Wang G."/>
        </authorList>
    </citation>
    <scope>NUCLEOTIDE SEQUENCE [LARGE SCALE GENOMIC DNA]</scope>
    <source>
        <strain evidence="8 9">M105</strain>
    </source>
</reference>
<protein>
    <recommendedName>
        <fullName evidence="7">Protein-L-isoaspartate O-methyltransferase</fullName>
        <ecNumber evidence="7">2.1.1.77</ecNumber>
    </recommendedName>
    <alternativeName>
        <fullName evidence="7">L-isoaspartyl protein carboxyl methyltransferase</fullName>
    </alternativeName>
    <alternativeName>
        <fullName evidence="7">Protein L-isoaspartyl methyltransferase</fullName>
    </alternativeName>
    <alternativeName>
        <fullName evidence="7">Protein-beta-aspartate methyltransferase</fullName>
        <shortName evidence="7">PIMT</shortName>
    </alternativeName>
</protein>
<dbReference type="CDD" id="cd02440">
    <property type="entry name" value="AdoMet_MTases"/>
    <property type="match status" value="1"/>
</dbReference>
<name>A0A545UDF6_9GAMM</name>
<dbReference type="Proteomes" id="UP000315439">
    <property type="component" value="Unassembled WGS sequence"/>
</dbReference>
<dbReference type="PANTHER" id="PTHR11579">
    <property type="entry name" value="PROTEIN-L-ISOASPARTATE O-METHYLTRANSFERASE"/>
    <property type="match status" value="1"/>
</dbReference>
<dbReference type="EC" id="2.1.1.77" evidence="7"/>
<dbReference type="FunFam" id="3.40.50.150:FF:000010">
    <property type="entry name" value="Protein-L-isoaspartate O-methyltransferase"/>
    <property type="match status" value="1"/>
</dbReference>
<organism evidence="8 9">
    <name type="scientific">Aliikangiella coralliicola</name>
    <dbReference type="NCBI Taxonomy" id="2592383"/>
    <lineage>
        <taxon>Bacteria</taxon>
        <taxon>Pseudomonadati</taxon>
        <taxon>Pseudomonadota</taxon>
        <taxon>Gammaproteobacteria</taxon>
        <taxon>Oceanospirillales</taxon>
        <taxon>Pleioneaceae</taxon>
        <taxon>Aliikangiella</taxon>
    </lineage>
</organism>
<feature type="active site" evidence="7">
    <location>
        <position position="70"/>
    </location>
</feature>
<dbReference type="GO" id="GO:0032259">
    <property type="term" value="P:methylation"/>
    <property type="evidence" value="ECO:0007669"/>
    <property type="project" value="UniProtKB-KW"/>
</dbReference>
<evidence type="ECO:0000256" key="2">
    <source>
        <dbReference type="ARBA" id="ARBA00005369"/>
    </source>
</evidence>
<gene>
    <name evidence="7" type="primary">pcm</name>
    <name evidence="8" type="ORF">FLL46_11335</name>
</gene>
<dbReference type="GO" id="GO:0030091">
    <property type="term" value="P:protein repair"/>
    <property type="evidence" value="ECO:0007669"/>
    <property type="project" value="UniProtKB-UniRule"/>
</dbReference>
<evidence type="ECO:0000256" key="4">
    <source>
        <dbReference type="ARBA" id="ARBA00022603"/>
    </source>
</evidence>
<dbReference type="NCBIfam" id="NF001453">
    <property type="entry name" value="PRK00312.1"/>
    <property type="match status" value="1"/>
</dbReference>
<dbReference type="NCBIfam" id="TIGR00080">
    <property type="entry name" value="pimt"/>
    <property type="match status" value="1"/>
</dbReference>
<evidence type="ECO:0000313" key="8">
    <source>
        <dbReference type="EMBL" id="TQV87463.1"/>
    </source>
</evidence>
<comment type="subcellular location">
    <subcellularLocation>
        <location evidence="1 7">Cytoplasm</location>
    </subcellularLocation>
</comment>
<proteinExistence type="inferred from homology"/>
<keyword evidence="9" id="KW-1185">Reference proteome</keyword>
<comment type="function">
    <text evidence="7">Catalyzes the methyl esterification of L-isoaspartyl residues in peptides and proteins that result from spontaneous decomposition of normal L-aspartyl and L-asparaginyl residues. It plays a role in the repair and/or degradation of damaged proteins.</text>
</comment>
<dbReference type="PROSITE" id="PS01279">
    <property type="entry name" value="PCMT"/>
    <property type="match status" value="1"/>
</dbReference>
<dbReference type="AlphaFoldDB" id="A0A545UDF6"/>
<keyword evidence="5 7" id="KW-0808">Transferase</keyword>
<dbReference type="PANTHER" id="PTHR11579:SF0">
    <property type="entry name" value="PROTEIN-L-ISOASPARTATE(D-ASPARTATE) O-METHYLTRANSFERASE"/>
    <property type="match status" value="1"/>
</dbReference>
<dbReference type="InterPro" id="IPR000682">
    <property type="entry name" value="PCMT"/>
</dbReference>
<dbReference type="Gene3D" id="3.40.50.150">
    <property type="entry name" value="Vaccinia Virus protein VP39"/>
    <property type="match status" value="1"/>
</dbReference>
<keyword evidence="6 7" id="KW-0949">S-adenosyl-L-methionine</keyword>
<keyword evidence="3 7" id="KW-0963">Cytoplasm</keyword>
<sequence length="222" mass="24555">MITTNLAGIGMTSQRTRSRLIQRLRDKGIVENSVLSVMEKLPRHIFIDEALSHRAYEDTSLPIGMGQTISQPYIVARMTELLVMSGKMTNVLEVGTGCGYQTSVLAGVSKWVYTIERIQPLQKQAIDRFKLLNLHNVNYRHGDGYLGWEEEAPFDAIIVTAAPDQVPQPLIDQLAIGGRMVIPVTVANGDQQLHLLEKTEEGITSMQVEEVKFVPLVGGTIG</sequence>
<dbReference type="SUPFAM" id="SSF53335">
    <property type="entry name" value="S-adenosyl-L-methionine-dependent methyltransferases"/>
    <property type="match status" value="1"/>
</dbReference>
<evidence type="ECO:0000256" key="7">
    <source>
        <dbReference type="HAMAP-Rule" id="MF_00090"/>
    </source>
</evidence>
<keyword evidence="4 7" id="KW-0489">Methyltransferase</keyword>
<comment type="catalytic activity">
    <reaction evidence="7">
        <text>[protein]-L-isoaspartate + S-adenosyl-L-methionine = [protein]-L-isoaspartate alpha-methyl ester + S-adenosyl-L-homocysteine</text>
        <dbReference type="Rhea" id="RHEA:12705"/>
        <dbReference type="Rhea" id="RHEA-COMP:12143"/>
        <dbReference type="Rhea" id="RHEA-COMP:12144"/>
        <dbReference type="ChEBI" id="CHEBI:57856"/>
        <dbReference type="ChEBI" id="CHEBI:59789"/>
        <dbReference type="ChEBI" id="CHEBI:90596"/>
        <dbReference type="ChEBI" id="CHEBI:90598"/>
        <dbReference type="EC" id="2.1.1.77"/>
    </reaction>
</comment>
<evidence type="ECO:0000256" key="3">
    <source>
        <dbReference type="ARBA" id="ARBA00022490"/>
    </source>
</evidence>